<keyword evidence="2" id="KW-1185">Reference proteome</keyword>
<dbReference type="InterPro" id="IPR015867">
    <property type="entry name" value="N-reg_PII/ATP_PRibTrfase_C"/>
</dbReference>
<dbReference type="Proteomes" id="UP000316921">
    <property type="component" value="Chromosome"/>
</dbReference>
<dbReference type="Gene3D" id="3.30.70.120">
    <property type="match status" value="1"/>
</dbReference>
<dbReference type="RefSeq" id="WP_145061848.1">
    <property type="nucleotide sequence ID" value="NZ_CP036287.1"/>
</dbReference>
<protein>
    <recommendedName>
        <fullName evidence="3">Nitrogen regulatory protein P-II</fullName>
    </recommendedName>
</protein>
<evidence type="ECO:0000313" key="2">
    <source>
        <dbReference type="Proteomes" id="UP000316921"/>
    </source>
</evidence>
<dbReference type="EMBL" id="CP036287">
    <property type="protein sequence ID" value="QDU65341.1"/>
    <property type="molecule type" value="Genomic_DNA"/>
</dbReference>
<dbReference type="InterPro" id="IPR002187">
    <property type="entry name" value="N-reg_PII"/>
</dbReference>
<dbReference type="InterPro" id="IPR011322">
    <property type="entry name" value="N-reg_PII-like_a/b"/>
</dbReference>
<dbReference type="GO" id="GO:0006808">
    <property type="term" value="P:regulation of nitrogen utilization"/>
    <property type="evidence" value="ECO:0007669"/>
    <property type="project" value="InterPro"/>
</dbReference>
<evidence type="ECO:0008006" key="3">
    <source>
        <dbReference type="Google" id="ProtNLM"/>
    </source>
</evidence>
<evidence type="ECO:0000313" key="1">
    <source>
        <dbReference type="EMBL" id="QDU65341.1"/>
    </source>
</evidence>
<organism evidence="1 2">
    <name type="scientific">Engelhardtia mirabilis</name>
    <dbReference type="NCBI Taxonomy" id="2528011"/>
    <lineage>
        <taxon>Bacteria</taxon>
        <taxon>Pseudomonadati</taxon>
        <taxon>Planctomycetota</taxon>
        <taxon>Planctomycetia</taxon>
        <taxon>Planctomycetia incertae sedis</taxon>
        <taxon>Engelhardtia</taxon>
    </lineage>
</organism>
<gene>
    <name evidence="1" type="ORF">Pla133_04060</name>
</gene>
<reference evidence="1 2" key="1">
    <citation type="submission" date="2019-02" db="EMBL/GenBank/DDBJ databases">
        <title>Deep-cultivation of Planctomycetes and their phenomic and genomic characterization uncovers novel biology.</title>
        <authorList>
            <person name="Wiegand S."/>
            <person name="Jogler M."/>
            <person name="Boedeker C."/>
            <person name="Pinto D."/>
            <person name="Vollmers J."/>
            <person name="Rivas-Marin E."/>
            <person name="Kohn T."/>
            <person name="Peeters S.H."/>
            <person name="Heuer A."/>
            <person name="Rast P."/>
            <person name="Oberbeckmann S."/>
            <person name="Bunk B."/>
            <person name="Jeske O."/>
            <person name="Meyerdierks A."/>
            <person name="Storesund J.E."/>
            <person name="Kallscheuer N."/>
            <person name="Luecker S."/>
            <person name="Lage O.M."/>
            <person name="Pohl T."/>
            <person name="Merkel B.J."/>
            <person name="Hornburger P."/>
            <person name="Mueller R.-W."/>
            <person name="Bruemmer F."/>
            <person name="Labrenz M."/>
            <person name="Spormann A.M."/>
            <person name="Op den Camp H."/>
            <person name="Overmann J."/>
            <person name="Amann R."/>
            <person name="Jetten M.S.M."/>
            <person name="Mascher T."/>
            <person name="Medema M.H."/>
            <person name="Devos D.P."/>
            <person name="Kaster A.-K."/>
            <person name="Ovreas L."/>
            <person name="Rohde M."/>
            <person name="Galperin M.Y."/>
            <person name="Jogler C."/>
        </authorList>
    </citation>
    <scope>NUCLEOTIDE SEQUENCE [LARGE SCALE GENOMIC DNA]</scope>
    <source>
        <strain evidence="1 2">Pla133</strain>
    </source>
</reference>
<dbReference type="Pfam" id="PF00543">
    <property type="entry name" value="P-II"/>
    <property type="match status" value="1"/>
</dbReference>
<proteinExistence type="predicted"/>
<dbReference type="SUPFAM" id="SSF54913">
    <property type="entry name" value="GlnB-like"/>
    <property type="match status" value="1"/>
</dbReference>
<name>A0A518BED4_9BACT</name>
<dbReference type="KEGG" id="pbap:Pla133_04060"/>
<dbReference type="GO" id="GO:0030234">
    <property type="term" value="F:enzyme regulator activity"/>
    <property type="evidence" value="ECO:0007669"/>
    <property type="project" value="InterPro"/>
</dbReference>
<dbReference type="AlphaFoldDB" id="A0A518BED4"/>
<sequence>MQSVKRLEIVIGALQLKRVVQALQAAGAKGYTVIPGASGAGDRGIRWGDDPGGSSDNLLLICVVEIADEERIVGAVRPMLERFGGICLVTDAKWIHH</sequence>
<accession>A0A518BED4</accession>